<comment type="caution">
    <text evidence="7">The sequence shown here is derived from an EMBL/GenBank/DDBJ whole genome shotgun (WGS) entry which is preliminary data.</text>
</comment>
<proteinExistence type="predicted"/>
<dbReference type="Proteomes" id="UP000215902">
    <property type="component" value="Unassembled WGS sequence"/>
</dbReference>
<dbReference type="Pfam" id="PF00431">
    <property type="entry name" value="CUB"/>
    <property type="match status" value="1"/>
</dbReference>
<comment type="caution">
    <text evidence="3">Lacks conserved residue(s) required for the propagation of feature annotation.</text>
</comment>
<keyword evidence="2" id="KW-1015">Disulfide bond</keyword>
<dbReference type="PANTHER" id="PTHR24251">
    <property type="entry name" value="OVOCHYMASE-RELATED"/>
    <property type="match status" value="1"/>
</dbReference>
<keyword evidence="4" id="KW-0812">Transmembrane</keyword>
<sequence>MTVGGSALLWLLLLTSGLLGASEHCPTVATRVLNSKPRIVIYSHSEYEAGESYDSRANCLYNGGAPEPAGYWWRITFEKIELETSSTFQRCKYDNLTVMYMLNGARETRVLCGRHSNLVLLTDAPFTLRFVSDSSVNMRGFKVYYEQVSPVEAAAMIRRNEISPVFRTTGARGSCSSIEHPGSPVRLAGRYINTTVLEMSSADGSYIHNADCSWSLRGSNPLQAVFIKFDRVQLEGSYHSPCVLDNLTVSYQLRGSSSSQRRVFCKLRRPIQLVSQGSATLELRTDSSVGTGFRVTWFAADFSELIPGQFQTSREFIDEQCPEKVSMPDGGGIRLYYDPPQSYEPGMSCSWTVSVPSGKVAEFSFNKFKLARRMFRFGRPFSYYNITRRIHFCPMSNDYVSITYSQFSEYGGSRESKRFCANSDVQLGEKVVTAVGSVQIKFQSHLRIGSRRDARGFELFYRFVDRSTPLLGSCPQPRQLSPYKSTISVPRDTLPVLAGKNQCSWVLRPRDSQHLLSLSLNLEHPIFSFRRTPDEASAMYPGLSGPCEPRVGFRSSARVLPDEDDPEAVGTRRIFSEDFCTFANNKPVGLFVGDVNVTISTRRPELNLMGFNLTIFNIPKPKTGCSVVNISTQYTSGQAFKVFRIDAQPGCVVAEFLKQTGYSESYSHTMLKVIFELTCHQAGPRESLDVISQLFVNSVRCNSTSFMYDSWKYPLLLKFPSNSAAHLVSKVIYNFPVVQSICQNLDSRPNQNDNSTFGNIHLPLFIDSRILPNSKRHYSQISCGFDLDYRPGYSILLRISHNLGFEDIDFYCHSKLSSRDVNPHIVLTTRRRDSNSPGNWIEEQLEMCHGYSIGSLGTKSRLLIDGSVGISLLALKNDMMERLAGPGMDALRQIFNLTQIKTLSFIISYEYVPSCPELQCRSLNSGQPGCQNISVSSMRLEAQLARTPESRAAAASDCKWNIPTSTEMRQAMDRESNSWLVRLELSNFDFSCPCHDCDAYGQHMTVGRKAAGAAAATRSLVICGDYSSSSRVLYMALTADLPDIQISYSAIETGINVSVTFIDCNRNASLRQCRMARTQVWGAKQFMLSGRTPGGLVFLAIVLTLLLLGCLLFINREAVGSRVHAVLQLRQSRTEDTLQLTRETASQE</sequence>
<keyword evidence="8" id="KW-1185">Reference proteome</keyword>
<gene>
    <name evidence="7" type="ORF">BOX15_Mlig016059g3</name>
</gene>
<organism evidence="7 8">
    <name type="scientific">Macrostomum lignano</name>
    <dbReference type="NCBI Taxonomy" id="282301"/>
    <lineage>
        <taxon>Eukaryota</taxon>
        <taxon>Metazoa</taxon>
        <taxon>Spiralia</taxon>
        <taxon>Lophotrochozoa</taxon>
        <taxon>Platyhelminthes</taxon>
        <taxon>Rhabditophora</taxon>
        <taxon>Macrostomorpha</taxon>
        <taxon>Macrostomida</taxon>
        <taxon>Macrostomidae</taxon>
        <taxon>Macrostomum</taxon>
    </lineage>
</organism>
<dbReference type="Gene3D" id="2.60.120.290">
    <property type="entry name" value="Spermadhesin, CUB domain"/>
    <property type="match status" value="3"/>
</dbReference>
<dbReference type="OrthoDB" id="9978261at2759"/>
<evidence type="ECO:0000256" key="3">
    <source>
        <dbReference type="PROSITE-ProRule" id="PRU00059"/>
    </source>
</evidence>
<dbReference type="InterPro" id="IPR035914">
    <property type="entry name" value="Sperma_CUB_dom_sf"/>
</dbReference>
<feature type="transmembrane region" description="Helical" evidence="4">
    <location>
        <begin position="1094"/>
        <end position="1114"/>
    </location>
</feature>
<feature type="domain" description="CUB" evidence="6">
    <location>
        <begin position="25"/>
        <end position="148"/>
    </location>
</feature>
<keyword evidence="4" id="KW-1133">Transmembrane helix</keyword>
<dbReference type="PROSITE" id="PS01180">
    <property type="entry name" value="CUB"/>
    <property type="match status" value="3"/>
</dbReference>
<keyword evidence="1" id="KW-0677">Repeat</keyword>
<evidence type="ECO:0000256" key="1">
    <source>
        <dbReference type="ARBA" id="ARBA00022737"/>
    </source>
</evidence>
<dbReference type="EMBL" id="NIVC01002795">
    <property type="protein sequence ID" value="PAA55169.1"/>
    <property type="molecule type" value="Genomic_DNA"/>
</dbReference>
<evidence type="ECO:0000313" key="7">
    <source>
        <dbReference type="EMBL" id="PAA55169.1"/>
    </source>
</evidence>
<keyword evidence="5" id="KW-0732">Signal</keyword>
<protein>
    <recommendedName>
        <fullName evidence="6">CUB domain-containing protein</fullName>
    </recommendedName>
</protein>
<feature type="domain" description="CUB" evidence="6">
    <location>
        <begin position="188"/>
        <end position="300"/>
    </location>
</feature>
<feature type="chain" id="PRO_5013012277" description="CUB domain-containing protein" evidence="5">
    <location>
        <begin position="21"/>
        <end position="1148"/>
    </location>
</feature>
<reference evidence="7 8" key="1">
    <citation type="submission" date="2017-06" db="EMBL/GenBank/DDBJ databases">
        <title>A platform for efficient transgenesis in Macrostomum lignano, a flatworm model organism for stem cell research.</title>
        <authorList>
            <person name="Berezikov E."/>
        </authorList>
    </citation>
    <scope>NUCLEOTIDE SEQUENCE [LARGE SCALE GENOMIC DNA]</scope>
    <source>
        <strain evidence="7">DV1</strain>
        <tissue evidence="7">Whole organism</tissue>
    </source>
</reference>
<evidence type="ECO:0000256" key="2">
    <source>
        <dbReference type="ARBA" id="ARBA00023157"/>
    </source>
</evidence>
<evidence type="ECO:0000256" key="5">
    <source>
        <dbReference type="SAM" id="SignalP"/>
    </source>
</evidence>
<dbReference type="InterPro" id="IPR000859">
    <property type="entry name" value="CUB_dom"/>
</dbReference>
<dbReference type="SUPFAM" id="SSF49854">
    <property type="entry name" value="Spermadhesin, CUB domain"/>
    <property type="match status" value="3"/>
</dbReference>
<dbReference type="STRING" id="282301.A0A267E2W0"/>
<dbReference type="PANTHER" id="PTHR24251:SF37">
    <property type="entry name" value="CUB DOMAIN-CONTAINING PROTEIN"/>
    <property type="match status" value="1"/>
</dbReference>
<feature type="signal peptide" evidence="5">
    <location>
        <begin position="1"/>
        <end position="20"/>
    </location>
</feature>
<dbReference type="SMART" id="SM00042">
    <property type="entry name" value="CUB"/>
    <property type="match status" value="3"/>
</dbReference>
<dbReference type="AlphaFoldDB" id="A0A267E2W0"/>
<dbReference type="CDD" id="cd00041">
    <property type="entry name" value="CUB"/>
    <property type="match status" value="1"/>
</dbReference>
<evidence type="ECO:0000313" key="8">
    <source>
        <dbReference type="Proteomes" id="UP000215902"/>
    </source>
</evidence>
<accession>A0A267E2W0</accession>
<keyword evidence="4" id="KW-0472">Membrane</keyword>
<evidence type="ECO:0000259" key="6">
    <source>
        <dbReference type="PROSITE" id="PS01180"/>
    </source>
</evidence>
<name>A0A267E2W0_9PLAT</name>
<evidence type="ECO:0000256" key="4">
    <source>
        <dbReference type="SAM" id="Phobius"/>
    </source>
</evidence>
<feature type="domain" description="CUB" evidence="6">
    <location>
        <begin position="321"/>
        <end position="464"/>
    </location>
</feature>